<dbReference type="RefSeq" id="WP_140962930.1">
    <property type="nucleotide sequence ID" value="NZ_VEVQ02000008.1"/>
</dbReference>
<dbReference type="InterPro" id="IPR002645">
    <property type="entry name" value="STAS_dom"/>
</dbReference>
<evidence type="ECO:0000313" key="2">
    <source>
        <dbReference type="EMBL" id="NHN26613.1"/>
    </source>
</evidence>
<comment type="caution">
    <text evidence="2">The sequence shown here is derived from an EMBL/GenBank/DDBJ whole genome shotgun (WGS) entry which is preliminary data.</text>
</comment>
<organism evidence="2 3">
    <name type="scientific">Flavobacterium jejuense</name>
    <dbReference type="NCBI Taxonomy" id="1544455"/>
    <lineage>
        <taxon>Bacteria</taxon>
        <taxon>Pseudomonadati</taxon>
        <taxon>Bacteroidota</taxon>
        <taxon>Flavobacteriia</taxon>
        <taxon>Flavobacteriales</taxon>
        <taxon>Flavobacteriaceae</taxon>
        <taxon>Flavobacterium</taxon>
    </lineage>
</organism>
<dbReference type="Gene3D" id="3.30.750.24">
    <property type="entry name" value="STAS domain"/>
    <property type="match status" value="1"/>
</dbReference>
<keyword evidence="3" id="KW-1185">Reference proteome</keyword>
<proteinExistence type="predicted"/>
<dbReference type="Pfam" id="PF01740">
    <property type="entry name" value="STAS"/>
    <property type="match status" value="1"/>
</dbReference>
<accession>A0ABX0ISV7</accession>
<name>A0ABX0ISV7_9FLAO</name>
<evidence type="ECO:0000313" key="3">
    <source>
        <dbReference type="Proteomes" id="UP000817854"/>
    </source>
</evidence>
<reference evidence="2 3" key="2">
    <citation type="submission" date="2020-02" db="EMBL/GenBank/DDBJ databases">
        <title>Flavobacterium profundi sp. nov., isolated from a deep-sea seamount.</title>
        <authorList>
            <person name="Zhang D.-C."/>
        </authorList>
    </citation>
    <scope>NUCLEOTIDE SEQUENCE [LARGE SCALE GENOMIC DNA]</scope>
    <source>
        <strain evidence="2 3">EC11</strain>
    </source>
</reference>
<gene>
    <name evidence="2" type="ORF">FIA58_013085</name>
</gene>
<reference evidence="3" key="1">
    <citation type="submission" date="2019-05" db="EMBL/GenBank/DDBJ databases">
        <title>Flavobacterium profundi sp. nov., isolated from a deep-sea seamount.</title>
        <authorList>
            <person name="Zhang D.-C."/>
        </authorList>
    </citation>
    <scope>NUCLEOTIDE SEQUENCE [LARGE SCALE GENOMIC DNA]</scope>
    <source>
        <strain evidence="3">EC11</strain>
    </source>
</reference>
<dbReference type="InterPro" id="IPR036513">
    <property type="entry name" value="STAS_dom_sf"/>
</dbReference>
<protein>
    <submittedName>
        <fullName evidence="2">STAS domain-containing protein</fullName>
    </submittedName>
</protein>
<evidence type="ECO:0000259" key="1">
    <source>
        <dbReference type="PROSITE" id="PS50801"/>
    </source>
</evidence>
<sequence length="100" mass="11336">MALQINENAGVLEINGVLNTQNVNSLKNYFEALISQSSFIIISLNKVIDMDKSSFDTIINLYKKALSKNKVFYIISEGNQKVLDLFQSEKMNYLLKNRAA</sequence>
<dbReference type="Proteomes" id="UP000817854">
    <property type="component" value="Unassembled WGS sequence"/>
</dbReference>
<feature type="domain" description="STAS" evidence="1">
    <location>
        <begin position="1"/>
        <end position="100"/>
    </location>
</feature>
<dbReference type="PROSITE" id="PS50801">
    <property type="entry name" value="STAS"/>
    <property type="match status" value="1"/>
</dbReference>
<dbReference type="EMBL" id="VEVQ02000008">
    <property type="protein sequence ID" value="NHN26613.1"/>
    <property type="molecule type" value="Genomic_DNA"/>
</dbReference>
<dbReference type="SUPFAM" id="SSF52091">
    <property type="entry name" value="SpoIIaa-like"/>
    <property type="match status" value="1"/>
</dbReference>